<dbReference type="Pfam" id="PF01381">
    <property type="entry name" value="HTH_3"/>
    <property type="match status" value="1"/>
</dbReference>
<dbReference type="AlphaFoldDB" id="A0A1P8UBU5"/>
<gene>
    <name evidence="5" type="ORF">BOH66_16275</name>
</gene>
<accession>A0A1P8UBU5</accession>
<dbReference type="STRING" id="36805.BOH66_16275"/>
<name>A0A1P8UBU5_9MICO</name>
<dbReference type="SMART" id="SM00530">
    <property type="entry name" value="HTH_XRE"/>
    <property type="match status" value="1"/>
</dbReference>
<sequence length="76" mass="8685">MEGDLQRTLGRNLRAHRQKLGLSQEQFAERLGYHRTYVGGIEQGLRNLSLRSLERLALDLNIDPLELLREASPATE</sequence>
<dbReference type="GO" id="GO:0005829">
    <property type="term" value="C:cytosol"/>
    <property type="evidence" value="ECO:0007669"/>
    <property type="project" value="TreeGrafter"/>
</dbReference>
<dbReference type="GO" id="GO:0003700">
    <property type="term" value="F:DNA-binding transcription factor activity"/>
    <property type="evidence" value="ECO:0007669"/>
    <property type="project" value="TreeGrafter"/>
</dbReference>
<keyword evidence="3" id="KW-0804">Transcription</keyword>
<organism evidence="5 6">
    <name type="scientific">Microbacterium aurum</name>
    <dbReference type="NCBI Taxonomy" id="36805"/>
    <lineage>
        <taxon>Bacteria</taxon>
        <taxon>Bacillati</taxon>
        <taxon>Actinomycetota</taxon>
        <taxon>Actinomycetes</taxon>
        <taxon>Micrococcales</taxon>
        <taxon>Microbacteriaceae</taxon>
        <taxon>Microbacterium</taxon>
    </lineage>
</organism>
<dbReference type="PANTHER" id="PTHR46797:SF23">
    <property type="entry name" value="HTH-TYPE TRANSCRIPTIONAL REGULATOR SUTR"/>
    <property type="match status" value="1"/>
</dbReference>
<evidence type="ECO:0000259" key="4">
    <source>
        <dbReference type="PROSITE" id="PS50943"/>
    </source>
</evidence>
<evidence type="ECO:0000256" key="2">
    <source>
        <dbReference type="ARBA" id="ARBA00023125"/>
    </source>
</evidence>
<dbReference type="GO" id="GO:0003677">
    <property type="term" value="F:DNA binding"/>
    <property type="evidence" value="ECO:0007669"/>
    <property type="project" value="UniProtKB-KW"/>
</dbReference>
<dbReference type="SUPFAM" id="SSF47413">
    <property type="entry name" value="lambda repressor-like DNA-binding domains"/>
    <property type="match status" value="1"/>
</dbReference>
<evidence type="ECO:0000256" key="1">
    <source>
        <dbReference type="ARBA" id="ARBA00023015"/>
    </source>
</evidence>
<evidence type="ECO:0000313" key="5">
    <source>
        <dbReference type="EMBL" id="APZ35613.1"/>
    </source>
</evidence>
<keyword evidence="6" id="KW-1185">Reference proteome</keyword>
<dbReference type="EMBL" id="CP018762">
    <property type="protein sequence ID" value="APZ35613.1"/>
    <property type="molecule type" value="Genomic_DNA"/>
</dbReference>
<dbReference type="RefSeq" id="WP_076691971.1">
    <property type="nucleotide sequence ID" value="NZ_CP018762.1"/>
</dbReference>
<dbReference type="InterPro" id="IPR010982">
    <property type="entry name" value="Lambda_DNA-bd_dom_sf"/>
</dbReference>
<evidence type="ECO:0000256" key="3">
    <source>
        <dbReference type="ARBA" id="ARBA00023163"/>
    </source>
</evidence>
<dbReference type="OrthoDB" id="9814553at2"/>
<dbReference type="KEGG" id="maur:BOH66_16275"/>
<dbReference type="InterPro" id="IPR001387">
    <property type="entry name" value="Cro/C1-type_HTH"/>
</dbReference>
<reference evidence="5 6" key="1">
    <citation type="submission" date="2016-12" db="EMBL/GenBank/DDBJ databases">
        <title>Complete genome sequence of Microbacterium aurum KACC 15219.</title>
        <authorList>
            <person name="Jung Y."/>
            <person name="Shin J.-H."/>
            <person name="Lee Y.-J."/>
            <person name="Yi H."/>
            <person name="Bahn Y.-S."/>
            <person name="Kim J.F."/>
            <person name="Lee D.-W."/>
        </authorList>
    </citation>
    <scope>NUCLEOTIDE SEQUENCE [LARGE SCALE GENOMIC DNA]</scope>
    <source>
        <strain evidence="5 6">KACC 15219</strain>
    </source>
</reference>
<proteinExistence type="predicted"/>
<keyword evidence="1" id="KW-0805">Transcription regulation</keyword>
<evidence type="ECO:0000313" key="6">
    <source>
        <dbReference type="Proteomes" id="UP000187185"/>
    </source>
</evidence>
<dbReference type="Gene3D" id="1.10.260.40">
    <property type="entry name" value="lambda repressor-like DNA-binding domains"/>
    <property type="match status" value="1"/>
</dbReference>
<dbReference type="InterPro" id="IPR050807">
    <property type="entry name" value="TransReg_Diox_bact_type"/>
</dbReference>
<dbReference type="Proteomes" id="UP000187185">
    <property type="component" value="Chromosome"/>
</dbReference>
<dbReference type="PROSITE" id="PS50943">
    <property type="entry name" value="HTH_CROC1"/>
    <property type="match status" value="1"/>
</dbReference>
<protein>
    <submittedName>
        <fullName evidence="5">Transcriptional regulator</fullName>
    </submittedName>
</protein>
<feature type="domain" description="HTH cro/C1-type" evidence="4">
    <location>
        <begin position="13"/>
        <end position="67"/>
    </location>
</feature>
<keyword evidence="2" id="KW-0238">DNA-binding</keyword>
<dbReference type="CDD" id="cd00093">
    <property type="entry name" value="HTH_XRE"/>
    <property type="match status" value="1"/>
</dbReference>
<dbReference type="PANTHER" id="PTHR46797">
    <property type="entry name" value="HTH-TYPE TRANSCRIPTIONAL REGULATOR"/>
    <property type="match status" value="1"/>
</dbReference>